<feature type="transmembrane region" description="Helical" evidence="4">
    <location>
        <begin position="342"/>
        <end position="365"/>
    </location>
</feature>
<evidence type="ECO:0000256" key="1">
    <source>
        <dbReference type="ARBA" id="ARBA00008655"/>
    </source>
</evidence>
<dbReference type="InterPro" id="IPR002123">
    <property type="entry name" value="Plipid/glycerol_acylTrfase"/>
</dbReference>
<dbReference type="GO" id="GO:0012505">
    <property type="term" value="C:endomembrane system"/>
    <property type="evidence" value="ECO:0007669"/>
    <property type="project" value="TreeGrafter"/>
</dbReference>
<organism evidence="6 7">
    <name type="scientific">Brachionus calyciflorus</name>
    <dbReference type="NCBI Taxonomy" id="104777"/>
    <lineage>
        <taxon>Eukaryota</taxon>
        <taxon>Metazoa</taxon>
        <taxon>Spiralia</taxon>
        <taxon>Gnathifera</taxon>
        <taxon>Rotifera</taxon>
        <taxon>Eurotatoria</taxon>
        <taxon>Monogononta</taxon>
        <taxon>Pseudotrocha</taxon>
        <taxon>Ploima</taxon>
        <taxon>Brachionidae</taxon>
        <taxon>Brachionus</taxon>
    </lineage>
</organism>
<feature type="domain" description="Phospholipid/glycerol acyltransferase" evidence="5">
    <location>
        <begin position="91"/>
        <end position="216"/>
    </location>
</feature>
<name>A0A813NRP0_9BILA</name>
<accession>A0A813NRP0</accession>
<evidence type="ECO:0000313" key="7">
    <source>
        <dbReference type="Proteomes" id="UP000663879"/>
    </source>
</evidence>
<dbReference type="PANTHER" id="PTHR10983">
    <property type="entry name" value="1-ACYLGLYCEROL-3-PHOSPHATE ACYLTRANSFERASE-RELATED"/>
    <property type="match status" value="1"/>
</dbReference>
<feature type="transmembrane region" description="Helical" evidence="4">
    <location>
        <begin position="315"/>
        <end position="336"/>
    </location>
</feature>
<keyword evidence="2" id="KW-0808">Transferase</keyword>
<comment type="similarity">
    <text evidence="1">Belongs to the 1-acyl-sn-glycerol-3-phosphate acyltransferase family.</text>
</comment>
<dbReference type="SMART" id="SM00563">
    <property type="entry name" value="PlsC"/>
    <property type="match status" value="1"/>
</dbReference>
<reference evidence="6" key="1">
    <citation type="submission" date="2021-02" db="EMBL/GenBank/DDBJ databases">
        <authorList>
            <person name="Nowell W R."/>
        </authorList>
    </citation>
    <scope>NUCLEOTIDE SEQUENCE</scope>
    <source>
        <strain evidence="6">Ploen Becks lab</strain>
    </source>
</reference>
<keyword evidence="3" id="KW-0012">Acyltransferase</keyword>
<keyword evidence="4" id="KW-0472">Membrane</keyword>
<sequence>MGFLGSWKRLLPVQLTLIYIFFGSGLVVNFLQFLSFLLIRPFNLKLYRKVNYYLAYSFWSNLTFMAQYWSGSDCVIYLDEESYKQINKENFICIMNHKYDIDWLMGWIICQRAGLLGGSKIIGKSSLRFVPLIGWCWVFTESIFIDRKWESDKVKLKEGLDKNLAVYPDGYFFNVLMFCEGTRFTKIKHEESMKIARAKGLPELKHHLLPRTKGFSLIAKGARERIPAIYDLNVGIVEKDGRRADLNTIRYGLPLNGEIFIRRIPLSDVPSDEEESAKFIHKFYQEKDEIYDVFAKNGTFESLGVKKITLEKNYYDLYITIFWFMLLFVPALFWLINFITKASFLMNGILLAISLSLSFMAEMLISISKIDKGSKYGLKEDSIKKSD</sequence>
<proteinExistence type="inferred from homology"/>
<dbReference type="InterPro" id="IPR032098">
    <property type="entry name" value="Acyltransf_C"/>
</dbReference>
<keyword evidence="4" id="KW-1133">Transmembrane helix</keyword>
<dbReference type="OrthoDB" id="189226at2759"/>
<dbReference type="AlphaFoldDB" id="A0A813NRP0"/>
<dbReference type="Pfam" id="PF01553">
    <property type="entry name" value="Acyltransferase"/>
    <property type="match status" value="1"/>
</dbReference>
<keyword evidence="4" id="KW-0812">Transmembrane</keyword>
<protein>
    <recommendedName>
        <fullName evidence="5">Phospholipid/glycerol acyltransferase domain-containing protein</fullName>
    </recommendedName>
</protein>
<evidence type="ECO:0000256" key="4">
    <source>
        <dbReference type="SAM" id="Phobius"/>
    </source>
</evidence>
<feature type="transmembrane region" description="Helical" evidence="4">
    <location>
        <begin position="16"/>
        <end position="39"/>
    </location>
</feature>
<dbReference type="CDD" id="cd07990">
    <property type="entry name" value="LPLAT_LCLAT1-like"/>
    <property type="match status" value="1"/>
</dbReference>
<evidence type="ECO:0000256" key="2">
    <source>
        <dbReference type="ARBA" id="ARBA00022679"/>
    </source>
</evidence>
<dbReference type="GO" id="GO:0003841">
    <property type="term" value="F:1-acylglycerol-3-phosphate O-acyltransferase activity"/>
    <property type="evidence" value="ECO:0007669"/>
    <property type="project" value="TreeGrafter"/>
</dbReference>
<dbReference type="Proteomes" id="UP000663879">
    <property type="component" value="Unassembled WGS sequence"/>
</dbReference>
<evidence type="ECO:0000259" key="5">
    <source>
        <dbReference type="SMART" id="SM00563"/>
    </source>
</evidence>
<dbReference type="EMBL" id="CAJNOC010000314">
    <property type="protein sequence ID" value="CAF0743599.1"/>
    <property type="molecule type" value="Genomic_DNA"/>
</dbReference>
<gene>
    <name evidence="6" type="ORF">OXX778_LOCUS3524</name>
</gene>
<evidence type="ECO:0000256" key="3">
    <source>
        <dbReference type="ARBA" id="ARBA00023315"/>
    </source>
</evidence>
<comment type="caution">
    <text evidence="6">The sequence shown here is derived from an EMBL/GenBank/DDBJ whole genome shotgun (WGS) entry which is preliminary data.</text>
</comment>
<dbReference type="SUPFAM" id="SSF69593">
    <property type="entry name" value="Glycerol-3-phosphate (1)-acyltransferase"/>
    <property type="match status" value="1"/>
</dbReference>
<keyword evidence="7" id="KW-1185">Reference proteome</keyword>
<evidence type="ECO:0000313" key="6">
    <source>
        <dbReference type="EMBL" id="CAF0743599.1"/>
    </source>
</evidence>
<dbReference type="Pfam" id="PF16076">
    <property type="entry name" value="Acyltransf_C"/>
    <property type="match status" value="1"/>
</dbReference>
<dbReference type="PANTHER" id="PTHR10983:SF24">
    <property type="entry name" value="1-ACYLGLYCEROL-3-PHOSPHATE O-ACYLTRANSFERASE 3, ISOFORM E-RELATED"/>
    <property type="match status" value="1"/>
</dbReference>